<gene>
    <name evidence="1" type="ORF">SJI18_19280</name>
</gene>
<keyword evidence="2" id="KW-1185">Reference proteome</keyword>
<dbReference type="EMBL" id="JAZHFS010000023">
    <property type="protein sequence ID" value="MEF2114445.1"/>
    <property type="molecule type" value="Genomic_DNA"/>
</dbReference>
<comment type="caution">
    <text evidence="1">The sequence shown here is derived from an EMBL/GenBank/DDBJ whole genome shotgun (WGS) entry which is preliminary data.</text>
</comment>
<proteinExistence type="predicted"/>
<dbReference type="Proteomes" id="UP001498469">
    <property type="component" value="Unassembled WGS sequence"/>
</dbReference>
<organism evidence="1 2">
    <name type="scientific">Clostridium frigoriphilum</name>
    <dbReference type="NCBI Taxonomy" id="443253"/>
    <lineage>
        <taxon>Bacteria</taxon>
        <taxon>Bacillati</taxon>
        <taxon>Bacillota</taxon>
        <taxon>Clostridia</taxon>
        <taxon>Eubacteriales</taxon>
        <taxon>Clostridiaceae</taxon>
        <taxon>Clostridium</taxon>
    </lineage>
</organism>
<evidence type="ECO:0000313" key="2">
    <source>
        <dbReference type="Proteomes" id="UP001498469"/>
    </source>
</evidence>
<sequence>MACVIYSVNFKFNIIKYNAAAALCNKTVSIFFISLINAVTILGEITE</sequence>
<protein>
    <submittedName>
        <fullName evidence="1">Uncharacterized protein</fullName>
    </submittedName>
</protein>
<dbReference type="RefSeq" id="WP_216253232.1">
    <property type="nucleotide sequence ID" value="NZ_JAZHFS010000023.1"/>
</dbReference>
<reference evidence="1 2" key="1">
    <citation type="submission" date="2023-11" db="EMBL/GenBank/DDBJ databases">
        <title>Draft genome sequence of a psychrophilic Clostridium strain from permafrost water brine.</title>
        <authorList>
            <person name="Shcherbakova V.A."/>
            <person name="Trubitsyn V.E."/>
            <person name="Zakharyuk A.G."/>
        </authorList>
    </citation>
    <scope>NUCLEOTIDE SEQUENCE [LARGE SCALE GENOMIC DNA]</scope>
    <source>
        <strain evidence="1 2">14F</strain>
    </source>
</reference>
<evidence type="ECO:0000313" key="1">
    <source>
        <dbReference type="EMBL" id="MEF2114445.1"/>
    </source>
</evidence>
<accession>A0ABU7USQ8</accession>
<name>A0ABU7USQ8_9CLOT</name>